<evidence type="ECO:0000256" key="11">
    <source>
        <dbReference type="ARBA" id="ARBA00023298"/>
    </source>
</evidence>
<dbReference type="SMART" id="SM00105">
    <property type="entry name" value="ArfGap"/>
    <property type="match status" value="1"/>
</dbReference>
<dbReference type="InterPro" id="IPR022018">
    <property type="entry name" value="GIT1_C"/>
</dbReference>
<keyword evidence="6" id="KW-0677">Repeat</keyword>
<dbReference type="Pfam" id="PF08518">
    <property type="entry name" value="GIT_SHD"/>
    <property type="match status" value="2"/>
</dbReference>
<keyword evidence="11" id="KW-1053">Target membrane</keyword>
<feature type="coiled-coil region" evidence="14">
    <location>
        <begin position="441"/>
        <end position="475"/>
    </location>
</feature>
<keyword evidence="8" id="KW-0862">Zinc</keyword>
<dbReference type="SUPFAM" id="SSF48403">
    <property type="entry name" value="Ankyrin repeat"/>
    <property type="match status" value="1"/>
</dbReference>
<evidence type="ECO:0000256" key="5">
    <source>
        <dbReference type="ARBA" id="ARBA00022723"/>
    </source>
</evidence>
<dbReference type="InterPro" id="IPR001164">
    <property type="entry name" value="ArfGAP_dom"/>
</dbReference>
<keyword evidence="14" id="KW-0175">Coiled coil</keyword>
<dbReference type="InterPro" id="IPR037278">
    <property type="entry name" value="ARFGAP/RecO"/>
</dbReference>
<dbReference type="CDD" id="cd08833">
    <property type="entry name" value="ArfGap_GIT"/>
    <property type="match status" value="1"/>
</dbReference>
<feature type="region of interest" description="Disordered" evidence="15">
    <location>
        <begin position="106"/>
        <end position="126"/>
    </location>
</feature>
<evidence type="ECO:0000256" key="9">
    <source>
        <dbReference type="ARBA" id="ARBA00023028"/>
    </source>
</evidence>
<keyword evidence="9" id="KW-0800">Toxin</keyword>
<dbReference type="SMART" id="SM00248">
    <property type="entry name" value="ANK"/>
    <property type="match status" value="2"/>
</dbReference>
<dbReference type="InterPro" id="IPR036770">
    <property type="entry name" value="Ankyrin_rpt-contain_sf"/>
</dbReference>
<dbReference type="InterPro" id="IPR002110">
    <property type="entry name" value="Ankyrin_rpt"/>
</dbReference>
<dbReference type="Gene3D" id="1.10.220.150">
    <property type="entry name" value="Arf GTPase activating protein"/>
    <property type="match status" value="1"/>
</dbReference>
<evidence type="ECO:0000313" key="17">
    <source>
        <dbReference type="EMBL" id="UYV69522.1"/>
    </source>
</evidence>
<evidence type="ECO:0000256" key="12">
    <source>
        <dbReference type="PROSITE-ProRule" id="PRU00023"/>
    </source>
</evidence>
<keyword evidence="5" id="KW-0479">Metal-binding</keyword>
<dbReference type="InterPro" id="IPR038508">
    <property type="entry name" value="ArfGAP_dom_sf"/>
</dbReference>
<reference evidence="17 18" key="1">
    <citation type="submission" date="2022-01" db="EMBL/GenBank/DDBJ databases">
        <title>A chromosomal length assembly of Cordylochernes scorpioides.</title>
        <authorList>
            <person name="Zeh D."/>
            <person name="Zeh J."/>
        </authorList>
    </citation>
    <scope>NUCLEOTIDE SEQUENCE [LARGE SCALE GENOMIC DNA]</scope>
    <source>
        <strain evidence="17">IN4F17</strain>
        <tissue evidence="17">Whole Body</tissue>
    </source>
</reference>
<proteinExistence type="predicted"/>
<dbReference type="Gene3D" id="1.25.40.20">
    <property type="entry name" value="Ankyrin repeat-containing domain"/>
    <property type="match status" value="1"/>
</dbReference>
<protein>
    <submittedName>
        <fullName evidence="17">GIT2</fullName>
    </submittedName>
</protein>
<feature type="repeat" description="ANK" evidence="12">
    <location>
        <begin position="194"/>
        <end position="226"/>
    </location>
</feature>
<sequence>MSVTHHVKAKKTCCSDDLTNCLNHSTFNRPPFCHCVVSDPSWASVNRGILICDECCSVHRSLGRHISMVKSLRRGAWCPTQLAMVHTLSNNGANTIWEHTLLDSSHSKGSGGANGGAIRRKPGPKDLLHPTKADFIRAKHQNLSFLHRPGKDSGPLVEDDLHKQLHSSVRTANVETSLRLLTQGADPNYFHPEKGNTPLHIAAKSGQFSQAELLVVYGADPAAPDSAGRSSADLARECGNTDLADRLVECQYELSDRLTFYLCGRKPDHRTGVHYIIPEMADSLDLSELAIEARQRLRALSNKHFEELAMDLYDEVDRREIDAIWLSTQNQSALVADRQTVPFLPVNRDFCTTRNQGRQKLARFNAREFATLIIDVLTEVKRRSSPQSLRPRPQHRPSHRVTQSDDDEPLYDSVASDEDEADSRSKKRTDSVSVADFVRVKEKLESQISLLLQDNMGLKQEMALLHDMVQKLKTENTGLKVAAANTPAPVVPSLPNGHSPTRPQSMFEPRARAPPLLPRDDSGLGQTQSSHSSRTSGEYDNTPAPGPGFGSCPGVVCCGRSCQQSRSGSLSPLAEHLPSQQDVIRKTEQITKKIQDLLISAQEGNHTRFVVLDCVLQNLGYFIPCSEKIYLAVLEMSSIFPQYWQALVDESVQVALRQLTGSAFRLQSECKSLLCRQLNLSADPQFITQQVIQCAYDIAKAAKQLVTLFQ</sequence>
<evidence type="ECO:0000256" key="15">
    <source>
        <dbReference type="SAM" id="MobiDB-lite"/>
    </source>
</evidence>
<evidence type="ECO:0000256" key="14">
    <source>
        <dbReference type="SAM" id="Coils"/>
    </source>
</evidence>
<keyword evidence="7 13" id="KW-0863">Zinc-finger</keyword>
<dbReference type="Proteomes" id="UP001235939">
    <property type="component" value="Chromosome 06"/>
</dbReference>
<evidence type="ECO:0000313" key="18">
    <source>
        <dbReference type="Proteomes" id="UP001235939"/>
    </source>
</evidence>
<dbReference type="Pfam" id="PF01412">
    <property type="entry name" value="ArfGap"/>
    <property type="match status" value="1"/>
</dbReference>
<gene>
    <name evidence="17" type="ORF">LAZ67_6003895</name>
</gene>
<comment type="subcellular location">
    <subcellularLocation>
        <location evidence="1">Target cell membrane</location>
    </subcellularLocation>
</comment>
<dbReference type="EMBL" id="CP092868">
    <property type="protein sequence ID" value="UYV69522.1"/>
    <property type="molecule type" value="Genomic_DNA"/>
</dbReference>
<feature type="region of interest" description="Disordered" evidence="15">
    <location>
        <begin position="383"/>
        <end position="431"/>
    </location>
</feature>
<keyword evidence="11" id="KW-0472">Membrane</keyword>
<evidence type="ECO:0000259" key="16">
    <source>
        <dbReference type="PROSITE" id="PS50115"/>
    </source>
</evidence>
<keyword evidence="9" id="KW-0528">Neurotoxin</keyword>
<dbReference type="InterPro" id="IPR047161">
    <property type="entry name" value="GIT-like"/>
</dbReference>
<keyword evidence="4" id="KW-1052">Target cell membrane</keyword>
<evidence type="ECO:0000256" key="10">
    <source>
        <dbReference type="ARBA" id="ARBA00023043"/>
    </source>
</evidence>
<keyword evidence="10 12" id="KW-0040">ANK repeat</keyword>
<dbReference type="SUPFAM" id="SSF57863">
    <property type="entry name" value="ArfGap/RecO-like zinc finger"/>
    <property type="match status" value="1"/>
</dbReference>
<keyword evidence="2" id="KW-0343">GTPase activation</keyword>
<dbReference type="PANTHER" id="PTHR46097">
    <property type="entry name" value="G PROTEIN-COUPLED RECEPTOR KINASE INTERACTING ARFGAP"/>
    <property type="match status" value="1"/>
</dbReference>
<feature type="compositionally biased region" description="Polar residues" evidence="15">
    <location>
        <begin position="524"/>
        <end position="539"/>
    </location>
</feature>
<feature type="compositionally biased region" description="Acidic residues" evidence="15">
    <location>
        <begin position="404"/>
        <end position="421"/>
    </location>
</feature>
<dbReference type="Gene3D" id="1.20.5.170">
    <property type="match status" value="1"/>
</dbReference>
<evidence type="ECO:0000256" key="2">
    <source>
        <dbReference type="ARBA" id="ARBA00022468"/>
    </source>
</evidence>
<dbReference type="Pfam" id="PF12205">
    <property type="entry name" value="GIT1_C"/>
    <property type="match status" value="1"/>
</dbReference>
<evidence type="ECO:0000256" key="6">
    <source>
        <dbReference type="ARBA" id="ARBA00022737"/>
    </source>
</evidence>
<evidence type="ECO:0000256" key="4">
    <source>
        <dbReference type="ARBA" id="ARBA00022537"/>
    </source>
</evidence>
<evidence type="ECO:0000256" key="7">
    <source>
        <dbReference type="ARBA" id="ARBA00022771"/>
    </source>
</evidence>
<evidence type="ECO:0000256" key="8">
    <source>
        <dbReference type="ARBA" id="ARBA00022833"/>
    </source>
</evidence>
<keyword evidence="9" id="KW-0638">Presynaptic neurotoxin</keyword>
<dbReference type="PROSITE" id="PS50115">
    <property type="entry name" value="ARFGAP"/>
    <property type="match status" value="1"/>
</dbReference>
<dbReference type="InterPro" id="IPR013724">
    <property type="entry name" value="GIT_SHD"/>
</dbReference>
<feature type="domain" description="Arf-GAP" evidence="16">
    <location>
        <begin position="16"/>
        <end position="153"/>
    </location>
</feature>
<dbReference type="Pfam" id="PF12796">
    <property type="entry name" value="Ank_2"/>
    <property type="match status" value="1"/>
</dbReference>
<evidence type="ECO:0000256" key="1">
    <source>
        <dbReference type="ARBA" id="ARBA00004175"/>
    </source>
</evidence>
<name>A0ABY6KKZ5_9ARAC</name>
<evidence type="ECO:0000256" key="3">
    <source>
        <dbReference type="ARBA" id="ARBA00022483"/>
    </source>
</evidence>
<dbReference type="PRINTS" id="PR00405">
    <property type="entry name" value="REVINTRACTNG"/>
</dbReference>
<keyword evidence="18" id="KW-1185">Reference proteome</keyword>
<dbReference type="Gene3D" id="1.20.120.330">
    <property type="entry name" value="Nucleotidyltransferases domain 2"/>
    <property type="match status" value="1"/>
</dbReference>
<dbReference type="SMART" id="SM00555">
    <property type="entry name" value="GIT"/>
    <property type="match status" value="2"/>
</dbReference>
<feature type="region of interest" description="Disordered" evidence="15">
    <location>
        <begin position="487"/>
        <end position="545"/>
    </location>
</feature>
<dbReference type="PROSITE" id="PS50088">
    <property type="entry name" value="ANK_REPEAT"/>
    <property type="match status" value="1"/>
</dbReference>
<keyword evidence="3" id="KW-0268">Exocytosis</keyword>
<accession>A0ABY6KKZ5</accession>
<organism evidence="17 18">
    <name type="scientific">Cordylochernes scorpioides</name>
    <dbReference type="NCBI Taxonomy" id="51811"/>
    <lineage>
        <taxon>Eukaryota</taxon>
        <taxon>Metazoa</taxon>
        <taxon>Ecdysozoa</taxon>
        <taxon>Arthropoda</taxon>
        <taxon>Chelicerata</taxon>
        <taxon>Arachnida</taxon>
        <taxon>Pseudoscorpiones</taxon>
        <taxon>Cheliferoidea</taxon>
        <taxon>Chernetidae</taxon>
        <taxon>Cordylochernes</taxon>
    </lineage>
</organism>
<dbReference type="PROSITE" id="PS50297">
    <property type="entry name" value="ANK_REP_REGION"/>
    <property type="match status" value="1"/>
</dbReference>
<evidence type="ECO:0000256" key="13">
    <source>
        <dbReference type="PROSITE-ProRule" id="PRU00288"/>
    </source>
</evidence>
<dbReference type="PANTHER" id="PTHR46097:SF3">
    <property type="entry name" value="ARF GTPASE-ACTIVATING PROTEIN GIT"/>
    <property type="match status" value="1"/>
</dbReference>